<evidence type="ECO:0000256" key="5">
    <source>
        <dbReference type="ARBA" id="ARBA00045658"/>
    </source>
</evidence>
<accession>A0AAE6BI13</accession>
<dbReference type="AlphaFoldDB" id="A0AAE6BI13"/>
<dbReference type="GO" id="GO:0000166">
    <property type="term" value="F:nucleotide binding"/>
    <property type="evidence" value="ECO:0007669"/>
    <property type="project" value="UniProtKB-KW"/>
</dbReference>
<dbReference type="GO" id="GO:0016787">
    <property type="term" value="F:hydrolase activity"/>
    <property type="evidence" value="ECO:0007669"/>
    <property type="project" value="UniProtKB-KW"/>
</dbReference>
<dbReference type="SUPFAM" id="SSF52540">
    <property type="entry name" value="P-loop containing nucleoside triphosphate hydrolases"/>
    <property type="match status" value="1"/>
</dbReference>
<evidence type="ECO:0000259" key="7">
    <source>
        <dbReference type="SMART" id="SM00833"/>
    </source>
</evidence>
<evidence type="ECO:0000256" key="4">
    <source>
        <dbReference type="ARBA" id="ARBA00034320"/>
    </source>
</evidence>
<dbReference type="SMART" id="SM00833">
    <property type="entry name" value="CobW_C"/>
    <property type="match status" value="1"/>
</dbReference>
<dbReference type="InterPro" id="IPR003495">
    <property type="entry name" value="CobW/HypB/UreG_nucleotide-bd"/>
</dbReference>
<evidence type="ECO:0000313" key="8">
    <source>
        <dbReference type="EMBL" id="QCL82336.1"/>
    </source>
</evidence>
<dbReference type="EMBL" id="CP039898">
    <property type="protein sequence ID" value="QCL82336.1"/>
    <property type="molecule type" value="Genomic_DNA"/>
</dbReference>
<name>A0AAE6BI13_AGRTU</name>
<dbReference type="Pfam" id="PF02492">
    <property type="entry name" value="cobW"/>
    <property type="match status" value="1"/>
</dbReference>
<organism evidence="8 9">
    <name type="scientific">Agrobacterium tumefaciens</name>
    <dbReference type="NCBI Taxonomy" id="358"/>
    <lineage>
        <taxon>Bacteria</taxon>
        <taxon>Pseudomonadati</taxon>
        <taxon>Pseudomonadota</taxon>
        <taxon>Alphaproteobacteria</taxon>
        <taxon>Hyphomicrobiales</taxon>
        <taxon>Rhizobiaceae</taxon>
        <taxon>Rhizobium/Agrobacterium group</taxon>
        <taxon>Agrobacterium</taxon>
        <taxon>Agrobacterium tumefaciens complex</taxon>
    </lineage>
</organism>
<dbReference type="CDD" id="cd03112">
    <property type="entry name" value="CobW-like"/>
    <property type="match status" value="1"/>
</dbReference>
<dbReference type="InterPro" id="IPR051316">
    <property type="entry name" value="Zinc-reg_GTPase_activator"/>
</dbReference>
<comment type="similarity">
    <text evidence="4">Belongs to the SIMIBI class G3E GTPase family. ZNG1 subfamily.</text>
</comment>
<evidence type="ECO:0000256" key="6">
    <source>
        <dbReference type="ARBA" id="ARBA00049117"/>
    </source>
</evidence>
<keyword evidence="2" id="KW-0378">Hydrolase</keyword>
<dbReference type="Pfam" id="PF07683">
    <property type="entry name" value="CobW_C"/>
    <property type="match status" value="1"/>
</dbReference>
<feature type="domain" description="CobW C-terminal" evidence="7">
    <location>
        <begin position="243"/>
        <end position="338"/>
    </location>
</feature>
<dbReference type="Gene3D" id="3.30.1220.10">
    <property type="entry name" value="CobW-like, C-terminal domain"/>
    <property type="match status" value="1"/>
</dbReference>
<gene>
    <name evidence="8" type="ORF">CFBP5877_23520</name>
</gene>
<dbReference type="Gene3D" id="3.40.50.300">
    <property type="entry name" value="P-loop containing nucleotide triphosphate hydrolases"/>
    <property type="match status" value="1"/>
</dbReference>
<evidence type="ECO:0000256" key="2">
    <source>
        <dbReference type="ARBA" id="ARBA00022801"/>
    </source>
</evidence>
<proteinExistence type="inferred from homology"/>
<keyword evidence="1" id="KW-0547">Nucleotide-binding</keyword>
<evidence type="ECO:0000256" key="1">
    <source>
        <dbReference type="ARBA" id="ARBA00022741"/>
    </source>
</evidence>
<keyword evidence="3" id="KW-0143">Chaperone</keyword>
<evidence type="ECO:0000313" key="9">
    <source>
        <dbReference type="Proteomes" id="UP000298579"/>
    </source>
</evidence>
<dbReference type="InterPro" id="IPR011629">
    <property type="entry name" value="CobW-like_C"/>
</dbReference>
<dbReference type="InterPro" id="IPR036627">
    <property type="entry name" value="CobW-likC_sf"/>
</dbReference>
<protein>
    <submittedName>
        <fullName evidence="8">GTP-binding protein</fullName>
    </submittedName>
</protein>
<dbReference type="Proteomes" id="UP000298579">
    <property type="component" value="Chromosome linear"/>
</dbReference>
<dbReference type="GO" id="GO:0005737">
    <property type="term" value="C:cytoplasm"/>
    <property type="evidence" value="ECO:0007669"/>
    <property type="project" value="TreeGrafter"/>
</dbReference>
<dbReference type="InterPro" id="IPR027417">
    <property type="entry name" value="P-loop_NTPase"/>
</dbReference>
<sequence length="347" mass="37258">MPVTLLTGFLGAGKTTLLNELLAEPAMGDAAVIVNEFGSVPIDHGLVRTGSERYFQTTTGCICCTATSDIRTSLYELHQAFLEGVTPGMSRVVIETTGLADPAPIINSLIAGGTPALGLRDHIVARHFHLSGVVTVFDVISGRAMLDSFVEGWKQLAFADHIALTKTDLTDAAAIDHESLTDLNPAARLHDRNAAGFDLMSLFATKNYSLRGKTDDVPGWLAADRLGLHAGHDHDIDRHGAGVEAFDLTFEGALDPQAIVTFLELVTSNVHSGLLRLKGIFGATDDPARPVVAHAVQHRLYPLTRLDGWPDGDRSTRIVMIGMDMPQQPIRDLFNTLAAQAGRKGRA</sequence>
<comment type="function">
    <text evidence="5">Zinc chaperone that directly transfers zinc cofactor to target proteins, thereby activating them. Zinc is transferred from the CXCC motif in the GTPase domain to the zinc binding site in target proteins in a process requiring GTP hydrolysis.</text>
</comment>
<dbReference type="SUPFAM" id="SSF90002">
    <property type="entry name" value="Hypothetical protein YjiA, C-terminal domain"/>
    <property type="match status" value="1"/>
</dbReference>
<evidence type="ECO:0000256" key="3">
    <source>
        <dbReference type="ARBA" id="ARBA00023186"/>
    </source>
</evidence>
<dbReference type="PANTHER" id="PTHR13748:SF62">
    <property type="entry name" value="COBW DOMAIN-CONTAINING PROTEIN"/>
    <property type="match status" value="1"/>
</dbReference>
<comment type="catalytic activity">
    <reaction evidence="6">
        <text>GTP + H2O = GDP + phosphate + H(+)</text>
        <dbReference type="Rhea" id="RHEA:19669"/>
        <dbReference type="ChEBI" id="CHEBI:15377"/>
        <dbReference type="ChEBI" id="CHEBI:15378"/>
        <dbReference type="ChEBI" id="CHEBI:37565"/>
        <dbReference type="ChEBI" id="CHEBI:43474"/>
        <dbReference type="ChEBI" id="CHEBI:58189"/>
    </reaction>
    <physiologicalReaction direction="left-to-right" evidence="6">
        <dbReference type="Rhea" id="RHEA:19670"/>
    </physiologicalReaction>
</comment>
<reference evidence="8 9" key="1">
    <citation type="submission" date="2019-04" db="EMBL/GenBank/DDBJ databases">
        <title>Complete genome sequence of Agrobacterium tumefaciens CFBP5877.</title>
        <authorList>
            <person name="Huang Y.-Y."/>
            <person name="Chiang H.-Y."/>
            <person name="Chou L."/>
            <person name="Lai E.-M."/>
            <person name="Kuo C.-H."/>
        </authorList>
    </citation>
    <scope>NUCLEOTIDE SEQUENCE [LARGE SCALE GENOMIC DNA]</scope>
    <source>
        <strain evidence="8 9">CFBP5877</strain>
    </source>
</reference>
<dbReference type="PANTHER" id="PTHR13748">
    <property type="entry name" value="COBW-RELATED"/>
    <property type="match status" value="1"/>
</dbReference>